<protein>
    <submittedName>
        <fullName evidence="1">Uncharacterized protein</fullName>
    </submittedName>
</protein>
<reference evidence="1" key="1">
    <citation type="submission" date="2022-03" db="EMBL/GenBank/DDBJ databases">
        <title>Genomic analyses of argali, domestic sheep and their hybrids provide insights into chromosomal evolution, heterosis and genetic basis of agronomic traits.</title>
        <authorList>
            <person name="Li M."/>
        </authorList>
    </citation>
    <scope>NUCLEOTIDE SEQUENCE</scope>
    <source>
        <strain evidence="1">F1 hybrid</strain>
    </source>
</reference>
<accession>A0ACB9U8B9</accession>
<sequence>MFPGVSSSMSLKAYHFWSRRDQKALGSELLVNFSPGAPPGRSRLSGFICLSPISSADSHHYSRKAFAMPHAGLIGSHTSSPIFHQPENGNFGPHYGDERAEVEGGWVISRVIAERKLTGRTGSVDAACGLSSRGTRSQLPHNMWNLPRPEIKPSFPALAGGKKSHLVATGLQSREEGAGLHIMRYAFDCAFDSCLYWWSTMGCKEWLTAHDGGMFDPLTGRADFSAETSTSLGDHVEKASVLTGELWQVLCVELSCLLLLKFWGMMKPGVPPNPESL</sequence>
<evidence type="ECO:0000313" key="1">
    <source>
        <dbReference type="EMBL" id="KAI4560689.1"/>
    </source>
</evidence>
<comment type="caution">
    <text evidence="1">The sequence shown here is derived from an EMBL/GenBank/DDBJ whole genome shotgun (WGS) entry which is preliminary data.</text>
</comment>
<name>A0ACB9U8B9_9CETA</name>
<dbReference type="EMBL" id="CM043047">
    <property type="protein sequence ID" value="KAI4560689.1"/>
    <property type="molecule type" value="Genomic_DNA"/>
</dbReference>
<evidence type="ECO:0000313" key="2">
    <source>
        <dbReference type="Proteomes" id="UP001057279"/>
    </source>
</evidence>
<gene>
    <name evidence="1" type="ORF">MJG53_017318</name>
</gene>
<organism evidence="1 2">
    <name type="scientific">Ovis ammon polii x Ovis aries</name>
    <dbReference type="NCBI Taxonomy" id="2918886"/>
    <lineage>
        <taxon>Eukaryota</taxon>
        <taxon>Metazoa</taxon>
        <taxon>Chordata</taxon>
        <taxon>Craniata</taxon>
        <taxon>Vertebrata</taxon>
        <taxon>Euteleostomi</taxon>
        <taxon>Mammalia</taxon>
        <taxon>Eutheria</taxon>
        <taxon>Laurasiatheria</taxon>
        <taxon>Artiodactyla</taxon>
        <taxon>Ruminantia</taxon>
        <taxon>Pecora</taxon>
        <taxon>Bovidae</taxon>
        <taxon>Caprinae</taxon>
        <taxon>Ovis</taxon>
    </lineage>
</organism>
<keyword evidence="2" id="KW-1185">Reference proteome</keyword>
<proteinExistence type="predicted"/>
<dbReference type="Proteomes" id="UP001057279">
    <property type="component" value="Linkage Group LG22"/>
</dbReference>